<evidence type="ECO:0000313" key="2">
    <source>
        <dbReference type="Proteomes" id="UP000789831"/>
    </source>
</evidence>
<organism evidence="1 2">
    <name type="scientific">Ambispora gerdemannii</name>
    <dbReference type="NCBI Taxonomy" id="144530"/>
    <lineage>
        <taxon>Eukaryota</taxon>
        <taxon>Fungi</taxon>
        <taxon>Fungi incertae sedis</taxon>
        <taxon>Mucoromycota</taxon>
        <taxon>Glomeromycotina</taxon>
        <taxon>Glomeromycetes</taxon>
        <taxon>Archaeosporales</taxon>
        <taxon>Ambisporaceae</taxon>
        <taxon>Ambispora</taxon>
    </lineage>
</organism>
<dbReference type="AlphaFoldDB" id="A0A9N9HID2"/>
<dbReference type="EMBL" id="CAJVPL010014283">
    <property type="protein sequence ID" value="CAG8690584.1"/>
    <property type="molecule type" value="Genomic_DNA"/>
</dbReference>
<proteinExistence type="predicted"/>
<sequence length="68" mass="7822">MWNLFETEYILDDSLASFVSYSSSNNSHKNVLKSKLNADFFDDGDNDIDKLEQYISEKPVNKEIDVLA</sequence>
<keyword evidence="2" id="KW-1185">Reference proteome</keyword>
<feature type="non-terminal residue" evidence="1">
    <location>
        <position position="1"/>
    </location>
</feature>
<protein>
    <submittedName>
        <fullName evidence="1">10430_t:CDS:1</fullName>
    </submittedName>
</protein>
<reference evidence="1" key="1">
    <citation type="submission" date="2021-06" db="EMBL/GenBank/DDBJ databases">
        <authorList>
            <person name="Kallberg Y."/>
            <person name="Tangrot J."/>
            <person name="Rosling A."/>
        </authorList>
    </citation>
    <scope>NUCLEOTIDE SEQUENCE</scope>
    <source>
        <strain evidence="1">MT106</strain>
    </source>
</reference>
<gene>
    <name evidence="1" type="ORF">AGERDE_LOCUS13084</name>
</gene>
<name>A0A9N9HID2_9GLOM</name>
<comment type="caution">
    <text evidence="1">The sequence shown here is derived from an EMBL/GenBank/DDBJ whole genome shotgun (WGS) entry which is preliminary data.</text>
</comment>
<evidence type="ECO:0000313" key="1">
    <source>
        <dbReference type="EMBL" id="CAG8690584.1"/>
    </source>
</evidence>
<dbReference type="Proteomes" id="UP000789831">
    <property type="component" value="Unassembled WGS sequence"/>
</dbReference>
<accession>A0A9N9HID2</accession>